<keyword evidence="3" id="KW-1185">Reference proteome</keyword>
<dbReference type="EMBL" id="JBHSAY010000005">
    <property type="protein sequence ID" value="MFC4130210.1"/>
    <property type="molecule type" value="Genomic_DNA"/>
</dbReference>
<keyword evidence="1" id="KW-0472">Membrane</keyword>
<name>A0ABV8LHI8_9ACTN</name>
<dbReference type="Proteomes" id="UP001595816">
    <property type="component" value="Unassembled WGS sequence"/>
</dbReference>
<keyword evidence="1" id="KW-0812">Transmembrane</keyword>
<dbReference type="RefSeq" id="WP_253758327.1">
    <property type="nucleotide sequence ID" value="NZ_JAMZDZ010000001.1"/>
</dbReference>
<organism evidence="2 3">
    <name type="scientific">Hamadaea flava</name>
    <dbReference type="NCBI Taxonomy" id="1742688"/>
    <lineage>
        <taxon>Bacteria</taxon>
        <taxon>Bacillati</taxon>
        <taxon>Actinomycetota</taxon>
        <taxon>Actinomycetes</taxon>
        <taxon>Micromonosporales</taxon>
        <taxon>Micromonosporaceae</taxon>
        <taxon>Hamadaea</taxon>
    </lineage>
</organism>
<reference evidence="3" key="1">
    <citation type="journal article" date="2019" name="Int. J. Syst. Evol. Microbiol.">
        <title>The Global Catalogue of Microorganisms (GCM) 10K type strain sequencing project: providing services to taxonomists for standard genome sequencing and annotation.</title>
        <authorList>
            <consortium name="The Broad Institute Genomics Platform"/>
            <consortium name="The Broad Institute Genome Sequencing Center for Infectious Disease"/>
            <person name="Wu L."/>
            <person name="Ma J."/>
        </authorList>
    </citation>
    <scope>NUCLEOTIDE SEQUENCE [LARGE SCALE GENOMIC DNA]</scope>
    <source>
        <strain evidence="3">CGMCC 4.7289</strain>
    </source>
</reference>
<evidence type="ECO:0000313" key="2">
    <source>
        <dbReference type="EMBL" id="MFC4130210.1"/>
    </source>
</evidence>
<accession>A0ABV8LHI8</accession>
<gene>
    <name evidence="2" type="ORF">ACFOZ4_06295</name>
</gene>
<sequence length="145" mass="14065">MTQSTGMPAPIPPVRFPPPARIEPVPGTPYGLAILPIRPILTGLASGSLAAGIAGLLVSGIVALFALAATSADWGALAAGAFAVLALVLSGGAVVLGALGLRQIRRSSALTGKGLAISGLICGGVGVVVTVIAVISAILLVATRA</sequence>
<comment type="caution">
    <text evidence="2">The sequence shown here is derived from an EMBL/GenBank/DDBJ whole genome shotgun (WGS) entry which is preliminary data.</text>
</comment>
<evidence type="ECO:0000313" key="3">
    <source>
        <dbReference type="Proteomes" id="UP001595816"/>
    </source>
</evidence>
<feature type="transmembrane region" description="Helical" evidence="1">
    <location>
        <begin position="44"/>
        <end position="68"/>
    </location>
</feature>
<keyword evidence="1" id="KW-1133">Transmembrane helix</keyword>
<feature type="transmembrane region" description="Helical" evidence="1">
    <location>
        <begin position="74"/>
        <end position="99"/>
    </location>
</feature>
<proteinExistence type="predicted"/>
<evidence type="ECO:0000256" key="1">
    <source>
        <dbReference type="SAM" id="Phobius"/>
    </source>
</evidence>
<protein>
    <submittedName>
        <fullName evidence="2">DUF4190 domain-containing protein</fullName>
    </submittedName>
</protein>
<feature type="transmembrane region" description="Helical" evidence="1">
    <location>
        <begin position="120"/>
        <end position="142"/>
    </location>
</feature>